<feature type="transmembrane region" description="Helical" evidence="1">
    <location>
        <begin position="169"/>
        <end position="195"/>
    </location>
</feature>
<accession>A0ABS4JRJ1</accession>
<dbReference type="RefSeq" id="WP_209466286.1">
    <property type="nucleotide sequence ID" value="NZ_JAGGLG010000010.1"/>
</dbReference>
<dbReference type="Proteomes" id="UP001519289">
    <property type="component" value="Unassembled WGS sequence"/>
</dbReference>
<feature type="transmembrane region" description="Helical" evidence="1">
    <location>
        <begin position="9"/>
        <end position="27"/>
    </location>
</feature>
<organism evidence="2 3">
    <name type="scientific">Symbiobacterium terraclitae</name>
    <dbReference type="NCBI Taxonomy" id="557451"/>
    <lineage>
        <taxon>Bacteria</taxon>
        <taxon>Bacillati</taxon>
        <taxon>Bacillota</taxon>
        <taxon>Clostridia</taxon>
        <taxon>Eubacteriales</taxon>
        <taxon>Symbiobacteriaceae</taxon>
        <taxon>Symbiobacterium</taxon>
    </lineage>
</organism>
<dbReference type="PANTHER" id="PTHR40078:SF1">
    <property type="entry name" value="INTEGRAL MEMBRANE PROTEIN"/>
    <property type="match status" value="1"/>
</dbReference>
<sequence>MRFRFALRLLWYYVGLVITCLGYALVIRPGLGAGPWDILHLGLSGRTGLPLGLVIQSLGAVIIALDWALGMRPNLGMVLNMLTFGPILQFLLARLPAPQTTAGLWLMLAAGILVSGVGTAFYASADLGAGPRDSLMIGLTRKLGLPVAIVKNGLDLTVSLVGWRLGGPLGAGTVAVVLGVGPAVQLGFYLAGLLARLGPLGGIVRPVALRPAQAEQRREAG</sequence>
<evidence type="ECO:0000313" key="2">
    <source>
        <dbReference type="EMBL" id="MBP2018149.1"/>
    </source>
</evidence>
<feature type="transmembrane region" description="Helical" evidence="1">
    <location>
        <begin position="77"/>
        <end position="97"/>
    </location>
</feature>
<dbReference type="PANTHER" id="PTHR40078">
    <property type="entry name" value="INTEGRAL MEMBRANE PROTEIN-RELATED"/>
    <property type="match status" value="1"/>
</dbReference>
<feature type="transmembrane region" description="Helical" evidence="1">
    <location>
        <begin position="103"/>
        <end position="123"/>
    </location>
</feature>
<comment type="caution">
    <text evidence="2">The sequence shown here is derived from an EMBL/GenBank/DDBJ whole genome shotgun (WGS) entry which is preliminary data.</text>
</comment>
<protein>
    <submittedName>
        <fullName evidence="2">Membrane protein YczE</fullName>
    </submittedName>
</protein>
<keyword evidence="1" id="KW-0472">Membrane</keyword>
<name>A0ABS4JRJ1_9FIRM</name>
<dbReference type="Pfam" id="PF19700">
    <property type="entry name" value="DUF6198"/>
    <property type="match status" value="1"/>
</dbReference>
<keyword evidence="1" id="KW-1133">Transmembrane helix</keyword>
<dbReference type="InterPro" id="IPR038750">
    <property type="entry name" value="YczE/YyaS-like"/>
</dbReference>
<dbReference type="EMBL" id="JAGGLG010000010">
    <property type="protein sequence ID" value="MBP2018149.1"/>
    <property type="molecule type" value="Genomic_DNA"/>
</dbReference>
<keyword evidence="1" id="KW-0812">Transmembrane</keyword>
<reference evidence="2 3" key="1">
    <citation type="submission" date="2021-03" db="EMBL/GenBank/DDBJ databases">
        <title>Genomic Encyclopedia of Type Strains, Phase IV (KMG-IV): sequencing the most valuable type-strain genomes for metagenomic binning, comparative biology and taxonomic classification.</title>
        <authorList>
            <person name="Goeker M."/>
        </authorList>
    </citation>
    <scope>NUCLEOTIDE SEQUENCE [LARGE SCALE GENOMIC DNA]</scope>
    <source>
        <strain evidence="2 3">DSM 27138</strain>
    </source>
</reference>
<evidence type="ECO:0000256" key="1">
    <source>
        <dbReference type="SAM" id="Phobius"/>
    </source>
</evidence>
<feature type="transmembrane region" description="Helical" evidence="1">
    <location>
        <begin position="47"/>
        <end position="65"/>
    </location>
</feature>
<proteinExistence type="predicted"/>
<gene>
    <name evidence="2" type="ORF">J2Z79_001548</name>
</gene>
<evidence type="ECO:0000313" key="3">
    <source>
        <dbReference type="Proteomes" id="UP001519289"/>
    </source>
</evidence>
<keyword evidence="3" id="KW-1185">Reference proteome</keyword>